<dbReference type="InterPro" id="IPR036390">
    <property type="entry name" value="WH_DNA-bd_sf"/>
</dbReference>
<name>A0ABV4DYN9_9CLOT</name>
<dbReference type="PANTHER" id="PTHR46577">
    <property type="entry name" value="HTH-TYPE TRANSCRIPTIONAL REGULATORY PROTEIN GABR"/>
    <property type="match status" value="1"/>
</dbReference>
<dbReference type="Pfam" id="PF00392">
    <property type="entry name" value="GntR"/>
    <property type="match status" value="1"/>
</dbReference>
<evidence type="ECO:0000313" key="7">
    <source>
        <dbReference type="EMBL" id="MEY8764007.1"/>
    </source>
</evidence>
<keyword evidence="8" id="KW-1185">Reference proteome</keyword>
<evidence type="ECO:0000256" key="1">
    <source>
        <dbReference type="ARBA" id="ARBA00005384"/>
    </source>
</evidence>
<sequence>MEIPVFIEKNSEKSLYIQIYGCYKKAILEGILKKDDRLESIIQLKNRLCISRNTVQAAYNQLLCEGYIYSKKGSGYYVGAIDKQIKTVKRENIPLKLKPLRSIHIDERPYSYNFKPGSVEHSSFPFASWRKIEQGIMKKENIGILTYSDPRGEFELRNQIADYVKSSRGVACSSEQIIVGAGTQTLMAILCDLLGEYYNMTANLDIM</sequence>
<keyword evidence="3" id="KW-0805">Transcription regulation</keyword>
<dbReference type="SMART" id="SM00345">
    <property type="entry name" value="HTH_GNTR"/>
    <property type="match status" value="1"/>
</dbReference>
<reference evidence="7 8" key="1">
    <citation type="submission" date="2024-08" db="EMBL/GenBank/DDBJ databases">
        <title>Clostridium lapicellarii sp. nov., and Clostridium renhuaiense sp. nov., two species isolated from the mud in a fermentation cellar used for producing sauce-flavour Chinese liquors.</title>
        <authorList>
            <person name="Yang F."/>
            <person name="Wang H."/>
            <person name="Chen L.Q."/>
            <person name="Zhou N."/>
            <person name="Lu J.J."/>
            <person name="Pu X.X."/>
            <person name="Wan B."/>
            <person name="Wang L."/>
            <person name="Liu S.J."/>
        </authorList>
    </citation>
    <scope>NUCLEOTIDE SEQUENCE [LARGE SCALE GENOMIC DNA]</scope>
    <source>
        <strain evidence="7 8">MT-113</strain>
    </source>
</reference>
<dbReference type="CDD" id="cd07377">
    <property type="entry name" value="WHTH_GntR"/>
    <property type="match status" value="1"/>
</dbReference>
<accession>A0ABV4DYN9</accession>
<dbReference type="InterPro" id="IPR000524">
    <property type="entry name" value="Tscrpt_reg_HTH_GntR"/>
</dbReference>
<dbReference type="InterPro" id="IPR036388">
    <property type="entry name" value="WH-like_DNA-bd_sf"/>
</dbReference>
<evidence type="ECO:0000313" key="8">
    <source>
        <dbReference type="Proteomes" id="UP001565220"/>
    </source>
</evidence>
<dbReference type="Proteomes" id="UP001565220">
    <property type="component" value="Unassembled WGS sequence"/>
</dbReference>
<dbReference type="RefSeq" id="WP_294181790.1">
    <property type="nucleotide sequence ID" value="NZ_JBGFFE010000014.1"/>
</dbReference>
<keyword evidence="2" id="KW-0663">Pyridoxal phosphate</keyword>
<evidence type="ECO:0000256" key="2">
    <source>
        <dbReference type="ARBA" id="ARBA00022898"/>
    </source>
</evidence>
<proteinExistence type="inferred from homology"/>
<gene>
    <name evidence="7" type="ORF">AB8S09_10210</name>
</gene>
<dbReference type="PROSITE" id="PS50949">
    <property type="entry name" value="HTH_GNTR"/>
    <property type="match status" value="1"/>
</dbReference>
<comment type="similarity">
    <text evidence="1">In the C-terminal section; belongs to the class-I pyridoxal-phosphate-dependent aminotransferase family.</text>
</comment>
<dbReference type="SUPFAM" id="SSF46785">
    <property type="entry name" value="Winged helix' DNA-binding domain"/>
    <property type="match status" value="1"/>
</dbReference>
<dbReference type="InterPro" id="IPR015424">
    <property type="entry name" value="PyrdxlP-dep_Trfase"/>
</dbReference>
<evidence type="ECO:0000256" key="4">
    <source>
        <dbReference type="ARBA" id="ARBA00023125"/>
    </source>
</evidence>
<evidence type="ECO:0000256" key="3">
    <source>
        <dbReference type="ARBA" id="ARBA00023015"/>
    </source>
</evidence>
<dbReference type="EMBL" id="JBGFFE010000014">
    <property type="protein sequence ID" value="MEY8764007.1"/>
    <property type="molecule type" value="Genomic_DNA"/>
</dbReference>
<dbReference type="PANTHER" id="PTHR46577:SF1">
    <property type="entry name" value="HTH-TYPE TRANSCRIPTIONAL REGULATORY PROTEIN GABR"/>
    <property type="match status" value="1"/>
</dbReference>
<feature type="domain" description="HTH gntR-type" evidence="6">
    <location>
        <begin position="13"/>
        <end position="81"/>
    </location>
</feature>
<dbReference type="Gene3D" id="1.10.10.10">
    <property type="entry name" value="Winged helix-like DNA-binding domain superfamily/Winged helix DNA-binding domain"/>
    <property type="match status" value="1"/>
</dbReference>
<keyword evidence="4" id="KW-0238">DNA-binding</keyword>
<dbReference type="InterPro" id="IPR015421">
    <property type="entry name" value="PyrdxlP-dep_Trfase_major"/>
</dbReference>
<organism evidence="7 8">
    <name type="scientific">Clostridium lapidicellarium</name>
    <dbReference type="NCBI Taxonomy" id="3240931"/>
    <lineage>
        <taxon>Bacteria</taxon>
        <taxon>Bacillati</taxon>
        <taxon>Bacillota</taxon>
        <taxon>Clostridia</taxon>
        <taxon>Eubacteriales</taxon>
        <taxon>Clostridiaceae</taxon>
        <taxon>Clostridium</taxon>
    </lineage>
</organism>
<dbReference type="Gene3D" id="3.40.640.10">
    <property type="entry name" value="Type I PLP-dependent aspartate aminotransferase-like (Major domain)"/>
    <property type="match status" value="1"/>
</dbReference>
<dbReference type="SUPFAM" id="SSF53383">
    <property type="entry name" value="PLP-dependent transferases"/>
    <property type="match status" value="1"/>
</dbReference>
<dbReference type="InterPro" id="IPR051446">
    <property type="entry name" value="HTH_trans_reg/aminotransferase"/>
</dbReference>
<comment type="caution">
    <text evidence="7">The sequence shown here is derived from an EMBL/GenBank/DDBJ whole genome shotgun (WGS) entry which is preliminary data.</text>
</comment>
<evidence type="ECO:0000256" key="5">
    <source>
        <dbReference type="ARBA" id="ARBA00023163"/>
    </source>
</evidence>
<keyword evidence="5" id="KW-0804">Transcription</keyword>
<protein>
    <submittedName>
        <fullName evidence="7">GntR family transcriptional regulator</fullName>
    </submittedName>
</protein>
<evidence type="ECO:0000259" key="6">
    <source>
        <dbReference type="PROSITE" id="PS50949"/>
    </source>
</evidence>